<evidence type="ECO:0000259" key="6">
    <source>
        <dbReference type="Pfam" id="PF01385"/>
    </source>
</evidence>
<dbReference type="GO" id="GO:0032196">
    <property type="term" value="P:transposition"/>
    <property type="evidence" value="ECO:0007669"/>
    <property type="project" value="UniProtKB-KW"/>
</dbReference>
<evidence type="ECO:0000256" key="2">
    <source>
        <dbReference type="ARBA" id="ARBA00011044"/>
    </source>
</evidence>
<feature type="non-terminal residue" evidence="8">
    <location>
        <position position="1"/>
    </location>
</feature>
<name>A0A1M6V2Q8_9FIRM</name>
<feature type="domain" description="Cas12f1-like TNB" evidence="7">
    <location>
        <begin position="157"/>
        <end position="222"/>
    </location>
</feature>
<evidence type="ECO:0000256" key="4">
    <source>
        <dbReference type="ARBA" id="ARBA00023125"/>
    </source>
</evidence>
<dbReference type="InterPro" id="IPR010095">
    <property type="entry name" value="Cas12f1-like_TNB"/>
</dbReference>
<dbReference type="Proteomes" id="UP000184301">
    <property type="component" value="Unassembled WGS sequence"/>
</dbReference>
<accession>A0A1M6V2Q8</accession>
<evidence type="ECO:0000259" key="7">
    <source>
        <dbReference type="Pfam" id="PF07282"/>
    </source>
</evidence>
<evidence type="ECO:0000313" key="8">
    <source>
        <dbReference type="EMBL" id="SHK75789.1"/>
    </source>
</evidence>
<dbReference type="PANTHER" id="PTHR30405">
    <property type="entry name" value="TRANSPOSASE"/>
    <property type="match status" value="1"/>
</dbReference>
<dbReference type="STRING" id="1121950.SAMN02745243_03673"/>
<sequence>IHRKADNLWNIKQATIVMERDGSFYVSVLYAYEAEIIPIGVCYNKVLGLDYKSDGLYMDSEGKCAHMPHFYRVNQKKLAKAQWKQKHKVIGSKNYEKQKHKIAKIHRKSANQRKDFLHKQSTEIANRYDMVCIEDLNMRSMSNHGFRNGKATLDNGYGMFTSMLAYKLADRGKQLVVVDKWYPSSKTCSRCGSVKEISLEQRRYICECGMNLDRDLNAAINIRKKGYEMYWQMAA</sequence>
<reference evidence="8 9" key="1">
    <citation type="submission" date="2016-11" db="EMBL/GenBank/DDBJ databases">
        <authorList>
            <person name="Jaros S."/>
            <person name="Januszkiewicz K."/>
            <person name="Wedrychowicz H."/>
        </authorList>
    </citation>
    <scope>NUCLEOTIDE SEQUENCE [LARGE SCALE GENOMIC DNA]</scope>
    <source>
        <strain evidence="8 9">DSM 15480</strain>
    </source>
</reference>
<dbReference type="NCBIfam" id="NF040570">
    <property type="entry name" value="guided_TnpB"/>
    <property type="match status" value="1"/>
</dbReference>
<dbReference type="NCBIfam" id="TIGR01766">
    <property type="entry name" value="IS200/IS605 family accessory protein TnpB-like domain"/>
    <property type="match status" value="1"/>
</dbReference>
<protein>
    <submittedName>
        <fullName evidence="8">Transposase, IS605 OrfB family, central region</fullName>
    </submittedName>
</protein>
<keyword evidence="9" id="KW-1185">Reference proteome</keyword>
<comment type="similarity">
    <text evidence="2">In the N-terminal section; belongs to the transposase 2 family.</text>
</comment>
<dbReference type="EMBL" id="FQZY01000082">
    <property type="protein sequence ID" value="SHK75789.1"/>
    <property type="molecule type" value="Genomic_DNA"/>
</dbReference>
<dbReference type="AlphaFoldDB" id="A0A1M6V2Q8"/>
<dbReference type="Pfam" id="PF07282">
    <property type="entry name" value="Cas12f1-like_TNB"/>
    <property type="match status" value="1"/>
</dbReference>
<dbReference type="PANTHER" id="PTHR30405:SF11">
    <property type="entry name" value="RNA-GUIDED DNA ENDONUCLEASE RV2885C-RELATED"/>
    <property type="match status" value="1"/>
</dbReference>
<keyword evidence="5" id="KW-0233">DNA recombination</keyword>
<gene>
    <name evidence="8" type="ORF">SAMN02745243_03673</name>
</gene>
<comment type="similarity">
    <text evidence="1">In the C-terminal section; belongs to the transposase 35 family.</text>
</comment>
<keyword evidence="4" id="KW-0238">DNA-binding</keyword>
<dbReference type="Pfam" id="PF01385">
    <property type="entry name" value="OrfB_IS605"/>
    <property type="match status" value="1"/>
</dbReference>
<evidence type="ECO:0000256" key="5">
    <source>
        <dbReference type="ARBA" id="ARBA00023172"/>
    </source>
</evidence>
<dbReference type="OrthoDB" id="1551477at2"/>
<evidence type="ECO:0000256" key="1">
    <source>
        <dbReference type="ARBA" id="ARBA00008761"/>
    </source>
</evidence>
<keyword evidence="3" id="KW-0815">Transposition</keyword>
<dbReference type="GO" id="GO:0006310">
    <property type="term" value="P:DNA recombination"/>
    <property type="evidence" value="ECO:0007669"/>
    <property type="project" value="UniProtKB-KW"/>
</dbReference>
<dbReference type="RefSeq" id="WP_143160782.1">
    <property type="nucleotide sequence ID" value="NZ_FQZY01000082.1"/>
</dbReference>
<organism evidence="8 9">
    <name type="scientific">Hespellia stercorisuis DSM 15480</name>
    <dbReference type="NCBI Taxonomy" id="1121950"/>
    <lineage>
        <taxon>Bacteria</taxon>
        <taxon>Bacillati</taxon>
        <taxon>Bacillota</taxon>
        <taxon>Clostridia</taxon>
        <taxon>Lachnospirales</taxon>
        <taxon>Lachnospiraceae</taxon>
        <taxon>Hespellia</taxon>
    </lineage>
</organism>
<feature type="domain" description="Probable transposase IS891/IS1136/IS1341" evidence="6">
    <location>
        <begin position="44"/>
        <end position="142"/>
    </location>
</feature>
<evidence type="ECO:0000256" key="3">
    <source>
        <dbReference type="ARBA" id="ARBA00022578"/>
    </source>
</evidence>
<proteinExistence type="inferred from homology"/>
<dbReference type="InterPro" id="IPR001959">
    <property type="entry name" value="Transposase"/>
</dbReference>
<dbReference type="InterPro" id="IPR051399">
    <property type="entry name" value="RNA-guided_DNA_endo/Transpos"/>
</dbReference>
<evidence type="ECO:0000313" key="9">
    <source>
        <dbReference type="Proteomes" id="UP000184301"/>
    </source>
</evidence>
<dbReference type="GO" id="GO:0003677">
    <property type="term" value="F:DNA binding"/>
    <property type="evidence" value="ECO:0007669"/>
    <property type="project" value="UniProtKB-KW"/>
</dbReference>